<evidence type="ECO:0000256" key="2">
    <source>
        <dbReference type="ARBA" id="ARBA00023125"/>
    </source>
</evidence>
<dbReference type="InterPro" id="IPR001789">
    <property type="entry name" value="Sig_transdc_resp-reg_receiver"/>
</dbReference>
<dbReference type="Pfam" id="PF00072">
    <property type="entry name" value="Response_reg"/>
    <property type="match status" value="1"/>
</dbReference>
<evidence type="ECO:0000256" key="3">
    <source>
        <dbReference type="ARBA" id="ARBA00023163"/>
    </source>
</evidence>
<dbReference type="Gene3D" id="1.10.10.60">
    <property type="entry name" value="Homeodomain-like"/>
    <property type="match status" value="2"/>
</dbReference>
<evidence type="ECO:0000259" key="5">
    <source>
        <dbReference type="PROSITE" id="PS01124"/>
    </source>
</evidence>
<dbReference type="InterPro" id="IPR018060">
    <property type="entry name" value="HTH_AraC"/>
</dbReference>
<dbReference type="InterPro" id="IPR011006">
    <property type="entry name" value="CheY-like_superfamily"/>
</dbReference>
<dbReference type="InterPro" id="IPR018062">
    <property type="entry name" value="HTH_AraC-typ_CS"/>
</dbReference>
<evidence type="ECO:0000313" key="7">
    <source>
        <dbReference type="EMBL" id="MFC5711432.1"/>
    </source>
</evidence>
<dbReference type="PRINTS" id="PR00032">
    <property type="entry name" value="HTHARAC"/>
</dbReference>
<keyword evidence="1" id="KW-0805">Transcription regulation</keyword>
<dbReference type="CDD" id="cd00156">
    <property type="entry name" value="REC"/>
    <property type="match status" value="1"/>
</dbReference>
<keyword evidence="8" id="KW-1185">Reference proteome</keyword>
<evidence type="ECO:0000256" key="4">
    <source>
        <dbReference type="PROSITE-ProRule" id="PRU00169"/>
    </source>
</evidence>
<dbReference type="PROSITE" id="PS50110">
    <property type="entry name" value="RESPONSE_REGULATORY"/>
    <property type="match status" value="1"/>
</dbReference>
<dbReference type="PROSITE" id="PS00041">
    <property type="entry name" value="HTH_ARAC_FAMILY_1"/>
    <property type="match status" value="1"/>
</dbReference>
<dbReference type="SMART" id="SM00342">
    <property type="entry name" value="HTH_ARAC"/>
    <property type="match status" value="1"/>
</dbReference>
<dbReference type="InterPro" id="IPR020449">
    <property type="entry name" value="Tscrpt_reg_AraC-type_HTH"/>
</dbReference>
<accession>A0ABW0YIZ9</accession>
<sequence length="256" mass="29582">MAEIILIDDDVEARHSIKEVFKQSSYSYLSFVEEDSFEKGFELIKQREPIVLFLELSLPDGDGIELGKKVLRHYPNLPIVLLSQLQMFEPVHEAINAGFSGYLLKPVTKSEALQVLDRLLIKGLVREANDYVRQEKTEEENDFYPDRANPINTAMKYIHLNYQEPLTLKEVTNLVYLSPSHFSRMFKEETGVNFIEYLNQYRIEKSKGFLKMTSLPIEVIANNTGFSSAAYFATTFKRIEGVTPREYRNLFGNFAK</sequence>
<evidence type="ECO:0000256" key="1">
    <source>
        <dbReference type="ARBA" id="ARBA00023015"/>
    </source>
</evidence>
<feature type="domain" description="HTH araC/xylS-type" evidence="5">
    <location>
        <begin position="152"/>
        <end position="250"/>
    </location>
</feature>
<dbReference type="PANTHER" id="PTHR43280:SF2">
    <property type="entry name" value="HTH-TYPE TRANSCRIPTIONAL REGULATOR EXSA"/>
    <property type="match status" value="1"/>
</dbReference>
<dbReference type="Gene3D" id="3.40.50.2300">
    <property type="match status" value="1"/>
</dbReference>
<evidence type="ECO:0000259" key="6">
    <source>
        <dbReference type="PROSITE" id="PS50110"/>
    </source>
</evidence>
<dbReference type="PROSITE" id="PS01124">
    <property type="entry name" value="HTH_ARAC_FAMILY_2"/>
    <property type="match status" value="1"/>
</dbReference>
<dbReference type="Proteomes" id="UP001596142">
    <property type="component" value="Unassembled WGS sequence"/>
</dbReference>
<comment type="caution">
    <text evidence="4">Lacks conserved residue(s) required for the propagation of feature annotation.</text>
</comment>
<dbReference type="RefSeq" id="WP_385937661.1">
    <property type="nucleotide sequence ID" value="NZ_JBHSOZ010000002.1"/>
</dbReference>
<gene>
    <name evidence="7" type="ORF">ACFPU1_01415</name>
</gene>
<feature type="domain" description="Response regulatory" evidence="6">
    <location>
        <begin position="3"/>
        <end position="120"/>
    </location>
</feature>
<organism evidence="7 8">
    <name type="scientific">Thalassorhabdus alkalitolerans</name>
    <dbReference type="NCBI Taxonomy" id="2282697"/>
    <lineage>
        <taxon>Bacteria</taxon>
        <taxon>Bacillati</taxon>
        <taxon>Bacillota</taxon>
        <taxon>Bacilli</taxon>
        <taxon>Bacillales</taxon>
        <taxon>Bacillaceae</taxon>
        <taxon>Thalassorhabdus</taxon>
    </lineage>
</organism>
<evidence type="ECO:0000313" key="8">
    <source>
        <dbReference type="Proteomes" id="UP001596142"/>
    </source>
</evidence>
<name>A0ABW0YIZ9_9BACI</name>
<protein>
    <submittedName>
        <fullName evidence="7">Helix-turn-helix domain-containing protein</fullName>
    </submittedName>
</protein>
<comment type="caution">
    <text evidence="7">The sequence shown here is derived from an EMBL/GenBank/DDBJ whole genome shotgun (WGS) entry which is preliminary data.</text>
</comment>
<dbReference type="SUPFAM" id="SSF46689">
    <property type="entry name" value="Homeodomain-like"/>
    <property type="match status" value="2"/>
</dbReference>
<reference evidence="8" key="1">
    <citation type="journal article" date="2019" name="Int. J. Syst. Evol. Microbiol.">
        <title>The Global Catalogue of Microorganisms (GCM) 10K type strain sequencing project: providing services to taxonomists for standard genome sequencing and annotation.</title>
        <authorList>
            <consortium name="The Broad Institute Genomics Platform"/>
            <consortium name="The Broad Institute Genome Sequencing Center for Infectious Disease"/>
            <person name="Wu L."/>
            <person name="Ma J."/>
        </authorList>
    </citation>
    <scope>NUCLEOTIDE SEQUENCE [LARGE SCALE GENOMIC DNA]</scope>
    <source>
        <strain evidence="8">CECT 7184</strain>
    </source>
</reference>
<dbReference type="PANTHER" id="PTHR43280">
    <property type="entry name" value="ARAC-FAMILY TRANSCRIPTIONAL REGULATOR"/>
    <property type="match status" value="1"/>
</dbReference>
<keyword evidence="2" id="KW-0238">DNA-binding</keyword>
<dbReference type="SMART" id="SM00448">
    <property type="entry name" value="REC"/>
    <property type="match status" value="1"/>
</dbReference>
<dbReference type="SUPFAM" id="SSF52172">
    <property type="entry name" value="CheY-like"/>
    <property type="match status" value="1"/>
</dbReference>
<proteinExistence type="predicted"/>
<keyword evidence="3" id="KW-0804">Transcription</keyword>
<dbReference type="EMBL" id="JBHSOZ010000002">
    <property type="protein sequence ID" value="MFC5711432.1"/>
    <property type="molecule type" value="Genomic_DNA"/>
</dbReference>
<dbReference type="Pfam" id="PF12833">
    <property type="entry name" value="HTH_18"/>
    <property type="match status" value="1"/>
</dbReference>
<dbReference type="InterPro" id="IPR009057">
    <property type="entry name" value="Homeodomain-like_sf"/>
</dbReference>